<dbReference type="InterPro" id="IPR029063">
    <property type="entry name" value="SAM-dependent_MTases_sf"/>
</dbReference>
<dbReference type="Gene3D" id="3.40.50.150">
    <property type="entry name" value="Vaccinia Virus protein VP39"/>
    <property type="match status" value="1"/>
</dbReference>
<dbReference type="SUPFAM" id="SSF53335">
    <property type="entry name" value="S-adenosyl-L-methionine-dependent methyltransferases"/>
    <property type="match status" value="1"/>
</dbReference>
<reference evidence="1" key="2">
    <citation type="submission" date="2023-02" db="EMBL/GenBank/DDBJ databases">
        <authorList>
            <person name="Rayyan A."/>
            <person name="Meyer T."/>
            <person name="Kyndt J.A."/>
        </authorList>
    </citation>
    <scope>NUCLEOTIDE SEQUENCE</scope>
    <source>
        <strain evidence="1">DSM 9987</strain>
    </source>
</reference>
<reference evidence="1" key="1">
    <citation type="journal article" date="2023" name="Microbiol Resour">
        <title>Genome Sequences of Rhodoplanes serenus and Two Thermotolerant Strains, Rhodoplanes tepidamans and 'Rhodoplanes cryptolactis,' Further Refine the Genus.</title>
        <authorList>
            <person name="Rayyan A.A."/>
            <person name="Kyndt J.A."/>
        </authorList>
    </citation>
    <scope>NUCLEOTIDE SEQUENCE</scope>
    <source>
        <strain evidence="1">DSM 9987</strain>
    </source>
</reference>
<evidence type="ECO:0000313" key="1">
    <source>
        <dbReference type="EMBL" id="MDC7785433.1"/>
    </source>
</evidence>
<comment type="caution">
    <text evidence="1">The sequence shown here is derived from an EMBL/GenBank/DDBJ whole genome shotgun (WGS) entry which is preliminary data.</text>
</comment>
<organism evidence="1 2">
    <name type="scientific">Rhodoplanes tepidamans</name>
    <name type="common">Rhodoplanes cryptolactis</name>
    <dbReference type="NCBI Taxonomy" id="200616"/>
    <lineage>
        <taxon>Bacteria</taxon>
        <taxon>Pseudomonadati</taxon>
        <taxon>Pseudomonadota</taxon>
        <taxon>Alphaproteobacteria</taxon>
        <taxon>Hyphomicrobiales</taxon>
        <taxon>Nitrobacteraceae</taxon>
        <taxon>Rhodoplanes</taxon>
    </lineage>
</organism>
<sequence length="266" mass="30674">MQDSLVKKVSQYTWWHSIDLGQNIVTPGSKTLEFHKREASALFDRVDLVGRSVLDIGAWNGFYSFEAKRRGAARVVATDSYCWQHTELRGRETFELARSVLGYDVEARQIDSAEILPETIGLFDIVLFLGVFYHRLDAVDALEKAASVATGLLIVETHLDMLDSDRPAMVFYPGQEIGRDATNWWGPNVACVVALLRHFGFAEIEVTRMPIRQRAVFHAWRTKAFQTRPLDERERWKPLTVYDRVRRELRRPFGKLAALIPRWRKP</sequence>
<evidence type="ECO:0000313" key="2">
    <source>
        <dbReference type="Proteomes" id="UP001165652"/>
    </source>
</evidence>
<keyword evidence="2" id="KW-1185">Reference proteome</keyword>
<dbReference type="CDD" id="cd02440">
    <property type="entry name" value="AdoMet_MTases"/>
    <property type="match status" value="1"/>
</dbReference>
<proteinExistence type="predicted"/>
<protein>
    <submittedName>
        <fullName evidence="1">DUF1698 domain-containing protein</fullName>
    </submittedName>
</protein>
<name>A0ABT5J7E0_RHOTP</name>
<accession>A0ABT5J7E0</accession>
<gene>
    <name evidence="1" type="ORF">PQJ73_07045</name>
</gene>
<dbReference type="Pfam" id="PF08003">
    <property type="entry name" value="Methyltransf_9"/>
    <property type="match status" value="1"/>
</dbReference>
<dbReference type="Proteomes" id="UP001165652">
    <property type="component" value="Unassembled WGS sequence"/>
</dbReference>
<dbReference type="RefSeq" id="WP_272776277.1">
    <property type="nucleotide sequence ID" value="NZ_JAQQLI010000007.1"/>
</dbReference>
<dbReference type="EMBL" id="JAQQLI010000007">
    <property type="protein sequence ID" value="MDC7785433.1"/>
    <property type="molecule type" value="Genomic_DNA"/>
</dbReference>
<dbReference type="InterPro" id="IPR027555">
    <property type="entry name" value="Mo5U34_MeTrfas-like"/>
</dbReference>